<evidence type="ECO:0000313" key="7">
    <source>
        <dbReference type="EMBL" id="MDZ8119887.1"/>
    </source>
</evidence>
<keyword evidence="5 6" id="KW-0472">Membrane</keyword>
<feature type="transmembrane region" description="Helical" evidence="6">
    <location>
        <begin position="194"/>
        <end position="215"/>
    </location>
</feature>
<dbReference type="InterPro" id="IPR002549">
    <property type="entry name" value="AI-2E-like"/>
</dbReference>
<gene>
    <name evidence="7" type="ORF">P9H32_14755</name>
</gene>
<feature type="transmembrane region" description="Helical" evidence="6">
    <location>
        <begin position="221"/>
        <end position="241"/>
    </location>
</feature>
<dbReference type="Pfam" id="PF01594">
    <property type="entry name" value="AI-2E_transport"/>
    <property type="match status" value="1"/>
</dbReference>
<proteinExistence type="inferred from homology"/>
<feature type="transmembrane region" description="Helical" evidence="6">
    <location>
        <begin position="34"/>
        <end position="51"/>
    </location>
</feature>
<evidence type="ECO:0000256" key="2">
    <source>
        <dbReference type="ARBA" id="ARBA00009773"/>
    </source>
</evidence>
<comment type="caution">
    <text evidence="7">The sequence shown here is derived from an EMBL/GenBank/DDBJ whole genome shotgun (WGS) entry which is preliminary data.</text>
</comment>
<reference evidence="7 8" key="1">
    <citation type="journal article" date="2024" name="Appl. Environ. Microbiol.">
        <title>Pontiella agarivorans sp. nov., a novel marine anaerobic bacterium capable of degrading macroalgal polysaccharides and fixing nitrogen.</title>
        <authorList>
            <person name="Liu N."/>
            <person name="Kivenson V."/>
            <person name="Peng X."/>
            <person name="Cui Z."/>
            <person name="Lankiewicz T.S."/>
            <person name="Gosselin K.M."/>
            <person name="English C.J."/>
            <person name="Blair E.M."/>
            <person name="O'Malley M.A."/>
            <person name="Valentine D.L."/>
        </authorList>
    </citation>
    <scope>NUCLEOTIDE SEQUENCE [LARGE SCALE GENOMIC DNA]</scope>
    <source>
        <strain evidence="7 8">NLcol2</strain>
    </source>
</reference>
<protein>
    <submittedName>
        <fullName evidence="7">AI-2E family transporter</fullName>
    </submittedName>
</protein>
<feature type="transmembrane region" description="Helical" evidence="6">
    <location>
        <begin position="253"/>
        <end position="272"/>
    </location>
</feature>
<sequence length="353" mass="38486">MKRSSLMAGLLSVLVLFAVATAFKAAQTVVLPLMIAWLLSYICGPVVNWLVHKRVPLGLSVFAVLVLVLFVCYLGGVFLGGRVRDVLAESPKYLQQLNVIYQDLVSGLDLPEDYLADINWTQQVYPKIASASVTLAGFMTNFLGKLMLVLIFLVFMLLGKPYFKYKVAAAFPAERATVFTEMTASISKQIGQYLVVKVAISGTTGVMVWVVLSLLKVEFALTWGALSFFLNFIPSIGSIIASIPPVLLAIVQYYPSVWTPVFTALALLVIQMTMGNVVEPKIMGDSLNLSPVVILLSLIFFGWMWGITGALLSVPIAAAIKIVCENIDALKPISILMGSGKSLWKETHETQGK</sequence>
<evidence type="ECO:0000256" key="5">
    <source>
        <dbReference type="ARBA" id="ARBA00023136"/>
    </source>
</evidence>
<dbReference type="PANTHER" id="PTHR21716:SF64">
    <property type="entry name" value="AI-2 TRANSPORT PROTEIN TQSA"/>
    <property type="match status" value="1"/>
</dbReference>
<dbReference type="Proteomes" id="UP001290861">
    <property type="component" value="Unassembled WGS sequence"/>
</dbReference>
<comment type="similarity">
    <text evidence="2">Belongs to the autoinducer-2 exporter (AI-2E) (TC 2.A.86) family.</text>
</comment>
<evidence type="ECO:0000256" key="4">
    <source>
        <dbReference type="ARBA" id="ARBA00022989"/>
    </source>
</evidence>
<feature type="transmembrane region" description="Helical" evidence="6">
    <location>
        <begin position="292"/>
        <end position="312"/>
    </location>
</feature>
<dbReference type="RefSeq" id="WP_322609669.1">
    <property type="nucleotide sequence ID" value="NZ_JARVCO010000012.1"/>
</dbReference>
<evidence type="ECO:0000256" key="6">
    <source>
        <dbReference type="SAM" id="Phobius"/>
    </source>
</evidence>
<evidence type="ECO:0000256" key="1">
    <source>
        <dbReference type="ARBA" id="ARBA00004141"/>
    </source>
</evidence>
<dbReference type="EMBL" id="JARVCO010000012">
    <property type="protein sequence ID" value="MDZ8119887.1"/>
    <property type="molecule type" value="Genomic_DNA"/>
</dbReference>
<evidence type="ECO:0000256" key="3">
    <source>
        <dbReference type="ARBA" id="ARBA00022692"/>
    </source>
</evidence>
<organism evidence="7 8">
    <name type="scientific">Pontiella agarivorans</name>
    <dbReference type="NCBI Taxonomy" id="3038953"/>
    <lineage>
        <taxon>Bacteria</taxon>
        <taxon>Pseudomonadati</taxon>
        <taxon>Kiritimatiellota</taxon>
        <taxon>Kiritimatiellia</taxon>
        <taxon>Kiritimatiellales</taxon>
        <taxon>Pontiellaceae</taxon>
        <taxon>Pontiella</taxon>
    </lineage>
</organism>
<accession>A0ABU5N0A9</accession>
<comment type="subcellular location">
    <subcellularLocation>
        <location evidence="1">Membrane</location>
        <topology evidence="1">Multi-pass membrane protein</topology>
    </subcellularLocation>
</comment>
<keyword evidence="8" id="KW-1185">Reference proteome</keyword>
<name>A0ABU5N0A9_9BACT</name>
<dbReference type="PANTHER" id="PTHR21716">
    <property type="entry name" value="TRANSMEMBRANE PROTEIN"/>
    <property type="match status" value="1"/>
</dbReference>
<evidence type="ECO:0000313" key="8">
    <source>
        <dbReference type="Proteomes" id="UP001290861"/>
    </source>
</evidence>
<feature type="transmembrane region" description="Helical" evidence="6">
    <location>
        <begin position="58"/>
        <end position="79"/>
    </location>
</feature>
<keyword evidence="4 6" id="KW-1133">Transmembrane helix</keyword>
<feature type="transmembrane region" description="Helical" evidence="6">
    <location>
        <begin position="135"/>
        <end position="158"/>
    </location>
</feature>
<keyword evidence="3 6" id="KW-0812">Transmembrane</keyword>